<comment type="similarity">
    <text evidence="5">Belongs to the DEAD box helicase family.</text>
</comment>
<evidence type="ECO:0000259" key="8">
    <source>
        <dbReference type="PROSITE" id="PS51194"/>
    </source>
</evidence>
<feature type="compositionally biased region" description="Basic residues" evidence="6">
    <location>
        <begin position="409"/>
        <end position="424"/>
    </location>
</feature>
<dbReference type="InterPro" id="IPR027417">
    <property type="entry name" value="P-loop_NTPase"/>
</dbReference>
<dbReference type="Pfam" id="PF00270">
    <property type="entry name" value="DEAD"/>
    <property type="match status" value="1"/>
</dbReference>
<dbReference type="SMART" id="SM00487">
    <property type="entry name" value="DEXDc"/>
    <property type="match status" value="1"/>
</dbReference>
<evidence type="ECO:0000259" key="7">
    <source>
        <dbReference type="PROSITE" id="PS51192"/>
    </source>
</evidence>
<evidence type="ECO:0000256" key="5">
    <source>
        <dbReference type="ARBA" id="ARBA00038437"/>
    </source>
</evidence>
<evidence type="ECO:0000256" key="1">
    <source>
        <dbReference type="ARBA" id="ARBA00022741"/>
    </source>
</evidence>
<reference evidence="9" key="1">
    <citation type="submission" date="2020-04" db="EMBL/GenBank/DDBJ databases">
        <title>Deep metagenomics examines the oral microbiome during advanced dental caries in children, revealing novel taxa and co-occurrences with host molecules.</title>
        <authorList>
            <person name="Baker J.L."/>
            <person name="Morton J.T."/>
            <person name="Dinis M."/>
            <person name="Alvarez R."/>
            <person name="Tran N.C."/>
            <person name="Knight R."/>
            <person name="Edlund A."/>
        </authorList>
    </citation>
    <scope>NUCLEOTIDE SEQUENCE</scope>
    <source>
        <strain evidence="9">JCVI_32_bin.14</strain>
    </source>
</reference>
<dbReference type="GO" id="GO:0005829">
    <property type="term" value="C:cytosol"/>
    <property type="evidence" value="ECO:0007669"/>
    <property type="project" value="TreeGrafter"/>
</dbReference>
<dbReference type="InterPro" id="IPR044742">
    <property type="entry name" value="DEAD/DEAH_RhlB"/>
</dbReference>
<organism evidence="9 10">
    <name type="scientific">Dialister invisus</name>
    <dbReference type="NCBI Taxonomy" id="218538"/>
    <lineage>
        <taxon>Bacteria</taxon>
        <taxon>Bacillati</taxon>
        <taxon>Bacillota</taxon>
        <taxon>Negativicutes</taxon>
        <taxon>Veillonellales</taxon>
        <taxon>Veillonellaceae</taxon>
        <taxon>Dialister</taxon>
    </lineage>
</organism>
<feature type="region of interest" description="Disordered" evidence="6">
    <location>
        <begin position="389"/>
        <end position="424"/>
    </location>
</feature>
<name>A0A930B829_9FIRM</name>
<evidence type="ECO:0000256" key="6">
    <source>
        <dbReference type="SAM" id="MobiDB-lite"/>
    </source>
</evidence>
<dbReference type="SMART" id="SM00490">
    <property type="entry name" value="HELICc"/>
    <property type="match status" value="1"/>
</dbReference>
<dbReference type="PROSITE" id="PS51194">
    <property type="entry name" value="HELICASE_CTER"/>
    <property type="match status" value="1"/>
</dbReference>
<evidence type="ECO:0000256" key="2">
    <source>
        <dbReference type="ARBA" id="ARBA00022801"/>
    </source>
</evidence>
<feature type="compositionally biased region" description="Basic residues" evidence="6">
    <location>
        <begin position="392"/>
        <end position="402"/>
    </location>
</feature>
<dbReference type="GO" id="GO:0003724">
    <property type="term" value="F:RNA helicase activity"/>
    <property type="evidence" value="ECO:0007669"/>
    <property type="project" value="TreeGrafter"/>
</dbReference>
<keyword evidence="3 9" id="KW-0347">Helicase</keyword>
<comment type="caution">
    <text evidence="9">The sequence shown here is derived from an EMBL/GenBank/DDBJ whole genome shotgun (WGS) entry which is preliminary data.</text>
</comment>
<dbReference type="AlphaFoldDB" id="A0A930B829"/>
<evidence type="ECO:0000313" key="9">
    <source>
        <dbReference type="EMBL" id="MBF1129186.1"/>
    </source>
</evidence>
<feature type="domain" description="Helicase ATP-binding" evidence="7">
    <location>
        <begin position="33"/>
        <end position="203"/>
    </location>
</feature>
<dbReference type="Gene3D" id="3.40.50.300">
    <property type="entry name" value="P-loop containing nucleotide triphosphate hydrolases"/>
    <property type="match status" value="2"/>
</dbReference>
<dbReference type="CDD" id="cd18787">
    <property type="entry name" value="SF2_C_DEAD"/>
    <property type="match status" value="1"/>
</dbReference>
<dbReference type="Pfam" id="PF00271">
    <property type="entry name" value="Helicase_C"/>
    <property type="match status" value="1"/>
</dbReference>
<evidence type="ECO:0000313" key="10">
    <source>
        <dbReference type="Proteomes" id="UP000757890"/>
    </source>
</evidence>
<proteinExistence type="inferred from homology"/>
<dbReference type="GO" id="GO:0003676">
    <property type="term" value="F:nucleic acid binding"/>
    <property type="evidence" value="ECO:0007669"/>
    <property type="project" value="InterPro"/>
</dbReference>
<dbReference type="PANTHER" id="PTHR47959:SF1">
    <property type="entry name" value="ATP-DEPENDENT RNA HELICASE DBPA"/>
    <property type="match status" value="1"/>
</dbReference>
<dbReference type="EMBL" id="JABZMK010000013">
    <property type="protein sequence ID" value="MBF1129186.1"/>
    <property type="molecule type" value="Genomic_DNA"/>
</dbReference>
<dbReference type="InterPro" id="IPR011545">
    <property type="entry name" value="DEAD/DEAH_box_helicase_dom"/>
</dbReference>
<gene>
    <name evidence="9" type="ORF">HXL70_03965</name>
</gene>
<dbReference type="PROSITE" id="PS51192">
    <property type="entry name" value="HELICASE_ATP_BIND_1"/>
    <property type="match status" value="1"/>
</dbReference>
<protein>
    <submittedName>
        <fullName evidence="9">DEAD/DEAH box helicase</fullName>
    </submittedName>
</protein>
<accession>A0A930B829</accession>
<dbReference type="GO" id="GO:0016787">
    <property type="term" value="F:hydrolase activity"/>
    <property type="evidence" value="ECO:0007669"/>
    <property type="project" value="UniProtKB-KW"/>
</dbReference>
<keyword evidence="2" id="KW-0378">Hydrolase</keyword>
<feature type="domain" description="Helicase C-terminal" evidence="8">
    <location>
        <begin position="229"/>
        <end position="376"/>
    </location>
</feature>
<dbReference type="InterPro" id="IPR014001">
    <property type="entry name" value="Helicase_ATP-bd"/>
</dbReference>
<keyword evidence="4" id="KW-0067">ATP-binding</keyword>
<dbReference type="PANTHER" id="PTHR47959">
    <property type="entry name" value="ATP-DEPENDENT RNA HELICASE RHLE-RELATED"/>
    <property type="match status" value="1"/>
</dbReference>
<dbReference type="InterPro" id="IPR050079">
    <property type="entry name" value="DEAD_box_RNA_helicase"/>
</dbReference>
<dbReference type="SUPFAM" id="SSF52540">
    <property type="entry name" value="P-loop containing nucleoside triphosphate hydrolases"/>
    <property type="match status" value="1"/>
</dbReference>
<keyword evidence="1" id="KW-0547">Nucleotide-binding</keyword>
<sequence length="424" mass="47559">MNAFIKLGVIEPLAQALYQQGIRIPTVIQQASIPAIFKGKDIIGRSETGTGKTLAYLLPLVQRVDVKKGGTQVLIMTPTRELAKQIFDVLRPFAILMEADVADIIGGRTIENQIQKLKREPHIIIGTPGRLLDHIRRRSLDLSGVKTVVLDEADQMLAAGFREDIDALVDETPKKRQVLLFSSTMPPEAKKLAHKYMKSAVVADVAEKAVASTVEQRVYETVKTHKFSLLVRHLKEINPYMAVVFCNTREGAHELAGRLQEETDLVVDEIHGNMSQGQRNQVIREFEKARTQVLVASDIAARGLDVEGITHVFNYDIPRNLEYYIHRIGRTGRAGTQGVSITYATPEDILLLRKLEKAIKEIITKYDEKGNIRRIKGSSAKKKVILPGMYKPTKKKEHKVLGHKGADMRKKKKKREAKGSRRGK</sequence>
<dbReference type="CDD" id="cd00268">
    <property type="entry name" value="DEADc"/>
    <property type="match status" value="1"/>
</dbReference>
<dbReference type="GO" id="GO:0005524">
    <property type="term" value="F:ATP binding"/>
    <property type="evidence" value="ECO:0007669"/>
    <property type="project" value="UniProtKB-KW"/>
</dbReference>
<dbReference type="Proteomes" id="UP000757890">
    <property type="component" value="Unassembled WGS sequence"/>
</dbReference>
<evidence type="ECO:0000256" key="4">
    <source>
        <dbReference type="ARBA" id="ARBA00022840"/>
    </source>
</evidence>
<evidence type="ECO:0000256" key="3">
    <source>
        <dbReference type="ARBA" id="ARBA00022806"/>
    </source>
</evidence>
<dbReference type="InterPro" id="IPR001650">
    <property type="entry name" value="Helicase_C-like"/>
</dbReference>